<keyword evidence="3 8" id="KW-0812">Transmembrane</keyword>
<evidence type="ECO:0000256" key="3">
    <source>
        <dbReference type="ARBA" id="ARBA00022692"/>
    </source>
</evidence>
<dbReference type="GO" id="GO:0005886">
    <property type="term" value="C:plasma membrane"/>
    <property type="evidence" value="ECO:0007669"/>
    <property type="project" value="UniProtKB-SubCell"/>
</dbReference>
<comment type="similarity">
    <text evidence="8">Belongs to the CemA family.</text>
</comment>
<comment type="caution">
    <text evidence="9">The sequence shown here is derived from an EMBL/GenBank/DDBJ whole genome shotgun (WGS) entry which is preliminary data.</text>
</comment>
<keyword evidence="4 8" id="KW-0375">Hydrogen ion transport</keyword>
<dbReference type="AlphaFoldDB" id="A0A8J7DCS7"/>
<dbReference type="PANTHER" id="PTHR33650">
    <property type="entry name" value="CHLOROPLAST ENVELOPE MEMBRANE PROTEIN-RELATED"/>
    <property type="match status" value="1"/>
</dbReference>
<protein>
    <recommendedName>
        <fullName evidence="8">Proton extrusion protein PxcA</fullName>
    </recommendedName>
</protein>
<dbReference type="HAMAP" id="MF_01308">
    <property type="entry name" value="CemA_PxcA"/>
    <property type="match status" value="1"/>
</dbReference>
<comment type="function">
    <text evidence="8">Required for H(+) efflux immediately after light irradiation to form a rapid H(+) concentration gradient across the thylakoid membranes. Together with PxcL, contributes to transient H(+) uptake following dark to light transition.</text>
</comment>
<evidence type="ECO:0000256" key="8">
    <source>
        <dbReference type="HAMAP-Rule" id="MF_01308"/>
    </source>
</evidence>
<reference evidence="9" key="1">
    <citation type="submission" date="2020-10" db="EMBL/GenBank/DDBJ databases">
        <authorList>
            <person name="Castelo-Branco R."/>
            <person name="Eusebio N."/>
            <person name="Adriana R."/>
            <person name="Vieira A."/>
            <person name="Brugerolle De Fraissinette N."/>
            <person name="Rezende De Castro R."/>
            <person name="Schneider M.P."/>
            <person name="Vasconcelos V."/>
            <person name="Leao P.N."/>
        </authorList>
    </citation>
    <scope>NUCLEOTIDE SEQUENCE</scope>
    <source>
        <strain evidence="9">LEGE 12446</strain>
    </source>
</reference>
<accession>A0A8J7DCS7</accession>
<evidence type="ECO:0000313" key="10">
    <source>
        <dbReference type="Proteomes" id="UP000622533"/>
    </source>
</evidence>
<evidence type="ECO:0000313" key="9">
    <source>
        <dbReference type="EMBL" id="MBE9022635.1"/>
    </source>
</evidence>
<dbReference type="InterPro" id="IPR004282">
    <property type="entry name" value="CemA"/>
</dbReference>
<keyword evidence="6 8" id="KW-0406">Ion transport</keyword>
<evidence type="ECO:0000256" key="7">
    <source>
        <dbReference type="ARBA" id="ARBA00023136"/>
    </source>
</evidence>
<evidence type="ECO:0000256" key="5">
    <source>
        <dbReference type="ARBA" id="ARBA00022989"/>
    </source>
</evidence>
<keyword evidence="7 8" id="KW-0472">Membrane</keyword>
<keyword evidence="2 8" id="KW-0813">Transport</keyword>
<dbReference type="Pfam" id="PF03040">
    <property type="entry name" value="CemA"/>
    <property type="match status" value="1"/>
</dbReference>
<dbReference type="EMBL" id="JADEXS010000093">
    <property type="protein sequence ID" value="MBE9022635.1"/>
    <property type="molecule type" value="Genomic_DNA"/>
</dbReference>
<dbReference type="GO" id="GO:0015078">
    <property type="term" value="F:proton transmembrane transporter activity"/>
    <property type="evidence" value="ECO:0007669"/>
    <property type="project" value="UniProtKB-UniRule"/>
</dbReference>
<feature type="transmembrane region" description="Helical" evidence="8">
    <location>
        <begin position="191"/>
        <end position="210"/>
    </location>
</feature>
<evidence type="ECO:0000256" key="1">
    <source>
        <dbReference type="ARBA" id="ARBA00004141"/>
    </source>
</evidence>
<evidence type="ECO:0000256" key="6">
    <source>
        <dbReference type="ARBA" id="ARBA00023065"/>
    </source>
</evidence>
<comment type="subcellular location">
    <subcellularLocation>
        <location evidence="8">Cell inner membrane</location>
        <topology evidence="8">Multi-pass membrane protein</topology>
    </subcellularLocation>
    <subcellularLocation>
        <location evidence="1">Membrane</location>
        <topology evidence="1">Multi-pass membrane protein</topology>
    </subcellularLocation>
</comment>
<proteinExistence type="inferred from homology"/>
<feature type="transmembrane region" description="Helical" evidence="8">
    <location>
        <begin position="53"/>
        <end position="77"/>
    </location>
</feature>
<gene>
    <name evidence="8" type="primary">pxcA</name>
    <name evidence="9" type="ORF">IQ276_09400</name>
</gene>
<keyword evidence="8" id="KW-0997">Cell inner membrane</keyword>
<evidence type="ECO:0000256" key="4">
    <source>
        <dbReference type="ARBA" id="ARBA00022781"/>
    </source>
</evidence>
<dbReference type="Proteomes" id="UP000622533">
    <property type="component" value="Unassembled WGS sequence"/>
</dbReference>
<keyword evidence="10" id="KW-1185">Reference proteome</keyword>
<feature type="transmembrane region" description="Helical" evidence="8">
    <location>
        <begin position="230"/>
        <end position="251"/>
    </location>
</feature>
<evidence type="ECO:0000256" key="2">
    <source>
        <dbReference type="ARBA" id="ARBA00022448"/>
    </source>
</evidence>
<keyword evidence="5 8" id="KW-1133">Transmembrane helix</keyword>
<sequence length="271" mass="31285">MKPNPKYQKASFVPRSILQTLEKLKQALEPNAEHKVVEEFRASRQRTISSLRYLLILFIVPFLVNNLFKTFVIQPLIYKFWSQEPSKTFLNSSQEERALTELKRFERKIKFEVLLVKAPELSSNIVEQKVKDEAIALSRKYKTESIDAAANVFADILSLLSFIILCVFGNQQLTTIQLFSTDLIYGLSDSAKAFFIILATDIFVGYHSTYGWEIILENTSKHFGLPENKSLISLFIAIVPVVMDTIFKYWIFRYVNRSFPSAVATYHSMNE</sequence>
<feature type="transmembrane region" description="Helical" evidence="8">
    <location>
        <begin position="148"/>
        <end position="170"/>
    </location>
</feature>
<keyword evidence="8" id="KW-1003">Cell membrane</keyword>
<organism evidence="9 10">
    <name type="scientific">Desmonostoc muscorum LEGE 12446</name>
    <dbReference type="NCBI Taxonomy" id="1828758"/>
    <lineage>
        <taxon>Bacteria</taxon>
        <taxon>Bacillati</taxon>
        <taxon>Cyanobacteriota</taxon>
        <taxon>Cyanophyceae</taxon>
        <taxon>Nostocales</taxon>
        <taxon>Nostocaceae</taxon>
        <taxon>Desmonostoc</taxon>
    </lineage>
</organism>
<dbReference type="PANTHER" id="PTHR33650:SF2">
    <property type="entry name" value="CHLOROPLAST ENVELOPE MEMBRANE PROTEIN"/>
    <property type="match status" value="1"/>
</dbReference>
<name>A0A8J7DCS7_DESMC</name>
<dbReference type="RefSeq" id="WP_193915450.1">
    <property type="nucleotide sequence ID" value="NZ_JADEXS020000002.1"/>
</dbReference>